<evidence type="ECO:0000313" key="17">
    <source>
        <dbReference type="Proteomes" id="UP000250043"/>
    </source>
</evidence>
<proteinExistence type="inferred from homology"/>
<dbReference type="GO" id="GO:0006487">
    <property type="term" value="P:protein N-linked glycosylation"/>
    <property type="evidence" value="ECO:0007669"/>
    <property type="project" value="TreeGrafter"/>
</dbReference>
<feature type="chain" id="PRO_5044255075" description="Ribophorin II" evidence="13">
    <location>
        <begin position="19"/>
        <end position="273"/>
    </location>
</feature>
<dbReference type="OrthoDB" id="432292at2759"/>
<protein>
    <recommendedName>
        <fullName evidence="11">Ribophorin II</fullName>
    </recommendedName>
    <alternativeName>
        <fullName evidence="10">Ribophorin-2</fullName>
    </alternativeName>
</protein>
<gene>
    <name evidence="16" type="ORF">OBBRIDRAFT_796406</name>
</gene>
<dbReference type="PANTHER" id="PTHR12640:SF0">
    <property type="entry name" value="DOLICHYL-DIPHOSPHOOLIGOSACCHARIDE--PROTEIN GLYCOSYLTRANSFERASE SUBUNIT 2"/>
    <property type="match status" value="1"/>
</dbReference>
<evidence type="ECO:0000256" key="2">
    <source>
        <dbReference type="ARBA" id="ARBA00004477"/>
    </source>
</evidence>
<evidence type="ECO:0000256" key="8">
    <source>
        <dbReference type="ARBA" id="ARBA00022989"/>
    </source>
</evidence>
<dbReference type="AlphaFoldDB" id="A0A8E2AMG5"/>
<evidence type="ECO:0000256" key="11">
    <source>
        <dbReference type="ARBA" id="ARBA00032139"/>
    </source>
</evidence>
<keyword evidence="9 12" id="KW-0472">Membrane</keyword>
<feature type="transmembrane region" description="Helical" evidence="12">
    <location>
        <begin position="217"/>
        <end position="236"/>
    </location>
</feature>
<keyword evidence="17" id="KW-1185">Reference proteome</keyword>
<dbReference type="EMBL" id="KV722493">
    <property type="protein sequence ID" value="OCH87231.1"/>
    <property type="molecule type" value="Genomic_DNA"/>
</dbReference>
<accession>A0A8E2AMG5</accession>
<evidence type="ECO:0000256" key="1">
    <source>
        <dbReference type="ARBA" id="ARBA00002791"/>
    </source>
</evidence>
<comment type="function">
    <text evidence="1">Subunit of the oligosaccharyl transferase (OST) complex that catalyzes the initial transfer of a defined glycan (Glc(3)Man(9)GlcNAc(2) in eukaryotes) from the lipid carrier dolichol-pyrophosphate to an asparagine residue within an Asn-X-Ser/Thr consensus motif in nascent polypeptide chains, the first step in protein N-glycosylation. N-glycosylation occurs cotranslationally and the complex associates with the Sec61 complex at the channel-forming translocon complex that mediates protein translocation across the endoplasmic reticulum (ER). All subunits are required for a maximal enzyme activity.</text>
</comment>
<keyword evidence="8 12" id="KW-1133">Transmembrane helix</keyword>
<evidence type="ECO:0000256" key="7">
    <source>
        <dbReference type="ARBA" id="ARBA00022824"/>
    </source>
</evidence>
<dbReference type="InterPro" id="IPR055374">
    <property type="entry name" value="Ribophorin_II_3rd"/>
</dbReference>
<feature type="signal peptide" evidence="13">
    <location>
        <begin position="1"/>
        <end position="18"/>
    </location>
</feature>
<comment type="subcellular location">
    <subcellularLocation>
        <location evidence="2">Endoplasmic reticulum membrane</location>
        <topology evidence="2">Multi-pass membrane protein</topology>
    </subcellularLocation>
</comment>
<evidence type="ECO:0000259" key="14">
    <source>
        <dbReference type="Pfam" id="PF23860"/>
    </source>
</evidence>
<dbReference type="PANTHER" id="PTHR12640">
    <property type="entry name" value="RIBOPHORIN II"/>
    <property type="match status" value="1"/>
</dbReference>
<evidence type="ECO:0000256" key="10">
    <source>
        <dbReference type="ARBA" id="ARBA00030078"/>
    </source>
</evidence>
<dbReference type="Pfam" id="PF23860">
    <property type="entry name" value="Ribophorin_II_3rd"/>
    <property type="match status" value="1"/>
</dbReference>
<evidence type="ECO:0000256" key="5">
    <source>
        <dbReference type="ARBA" id="ARBA00022692"/>
    </source>
</evidence>
<dbReference type="InterPro" id="IPR056790">
    <property type="entry name" value="Ribophorin_II_C"/>
</dbReference>
<evidence type="ECO:0000256" key="9">
    <source>
        <dbReference type="ARBA" id="ARBA00023136"/>
    </source>
</evidence>
<reference evidence="16 17" key="1">
    <citation type="submission" date="2016-07" db="EMBL/GenBank/DDBJ databases">
        <title>Draft genome of the white-rot fungus Obba rivulosa 3A-2.</title>
        <authorList>
            <consortium name="DOE Joint Genome Institute"/>
            <person name="Miettinen O."/>
            <person name="Riley R."/>
            <person name="Acob R."/>
            <person name="Barry K."/>
            <person name="Cullen D."/>
            <person name="De Vries R."/>
            <person name="Hainaut M."/>
            <person name="Hatakka A."/>
            <person name="Henrissat B."/>
            <person name="Hilden K."/>
            <person name="Kuo R."/>
            <person name="Labutti K."/>
            <person name="Lipzen A."/>
            <person name="Makela M.R."/>
            <person name="Sandor L."/>
            <person name="Spatafora J.W."/>
            <person name="Grigoriev I.V."/>
            <person name="Hibbett D.S."/>
        </authorList>
    </citation>
    <scope>NUCLEOTIDE SEQUENCE [LARGE SCALE GENOMIC DNA]</scope>
    <source>
        <strain evidence="16 17">3A-2</strain>
    </source>
</reference>
<evidence type="ECO:0000313" key="16">
    <source>
        <dbReference type="EMBL" id="OCH87231.1"/>
    </source>
</evidence>
<evidence type="ECO:0000256" key="6">
    <source>
        <dbReference type="ARBA" id="ARBA00022729"/>
    </source>
</evidence>
<dbReference type="Proteomes" id="UP000250043">
    <property type="component" value="Unassembled WGS sequence"/>
</dbReference>
<dbReference type="GO" id="GO:0008250">
    <property type="term" value="C:oligosaccharyltransferase complex"/>
    <property type="evidence" value="ECO:0007669"/>
    <property type="project" value="InterPro"/>
</dbReference>
<organism evidence="16 17">
    <name type="scientific">Obba rivulosa</name>
    <dbReference type="NCBI Taxonomy" id="1052685"/>
    <lineage>
        <taxon>Eukaryota</taxon>
        <taxon>Fungi</taxon>
        <taxon>Dikarya</taxon>
        <taxon>Basidiomycota</taxon>
        <taxon>Agaricomycotina</taxon>
        <taxon>Agaricomycetes</taxon>
        <taxon>Polyporales</taxon>
        <taxon>Gelatoporiaceae</taxon>
        <taxon>Obba</taxon>
    </lineage>
</organism>
<keyword evidence="6 13" id="KW-0732">Signal</keyword>
<dbReference type="Pfam" id="PF25147">
    <property type="entry name" value="Ribophorin_II_C"/>
    <property type="match status" value="1"/>
</dbReference>
<feature type="domain" description="Ribophorin II third" evidence="14">
    <location>
        <begin position="55"/>
        <end position="120"/>
    </location>
</feature>
<evidence type="ECO:0000256" key="12">
    <source>
        <dbReference type="SAM" id="Phobius"/>
    </source>
</evidence>
<name>A0A8E2AMG5_9APHY</name>
<sequence>MGVLRCCLLALLAVHAAALTLQSPRVTVTGPDAAQLFSDSLSVDGPPPTLTLGPDDALKLTFQVVESEGGKGVQPHQAFLRFYDETTGEEGIQPVRVTPGGKAKFELNMSKPPASLPPSSTAPLKVSLLLGSFTHAPAKYTLFDLHVPPSQPAPAHPDEPSFHALPEIQHTFRPEPVLPPRPVSATFAGLVLAPWALLLGLWSQIGPRVPRLFSPHILPFVASLAAFEGLLFWYWVDLRLGEVLLYGGVLSLVTALTGKQALSTIGEWRTGKK</sequence>
<comment type="similarity">
    <text evidence="4">Belongs to the SWP1 family.</text>
</comment>
<dbReference type="GO" id="GO:0016740">
    <property type="term" value="F:transferase activity"/>
    <property type="evidence" value="ECO:0007669"/>
    <property type="project" value="UniProtKB-KW"/>
</dbReference>
<evidence type="ECO:0000256" key="3">
    <source>
        <dbReference type="ARBA" id="ARBA00004922"/>
    </source>
</evidence>
<feature type="transmembrane region" description="Helical" evidence="12">
    <location>
        <begin position="183"/>
        <end position="205"/>
    </location>
</feature>
<evidence type="ECO:0000256" key="4">
    <source>
        <dbReference type="ARBA" id="ARBA00009038"/>
    </source>
</evidence>
<keyword evidence="5 12" id="KW-0812">Transmembrane</keyword>
<evidence type="ECO:0000256" key="13">
    <source>
        <dbReference type="SAM" id="SignalP"/>
    </source>
</evidence>
<dbReference type="InterPro" id="IPR008814">
    <property type="entry name" value="Swp1"/>
</dbReference>
<comment type="pathway">
    <text evidence="3">Protein modification; protein glycosylation.</text>
</comment>
<evidence type="ECO:0000259" key="15">
    <source>
        <dbReference type="Pfam" id="PF25147"/>
    </source>
</evidence>
<keyword evidence="7" id="KW-0256">Endoplasmic reticulum</keyword>
<keyword evidence="16" id="KW-0808">Transferase</keyword>
<dbReference type="UniPathway" id="UPA00378"/>
<feature type="transmembrane region" description="Helical" evidence="12">
    <location>
        <begin position="243"/>
        <end position="262"/>
    </location>
</feature>
<feature type="domain" description="Ribophorin II C-terminal" evidence="15">
    <location>
        <begin position="172"/>
        <end position="269"/>
    </location>
</feature>